<gene>
    <name evidence="2" type="ORF">KUTeg_021115</name>
</gene>
<dbReference type="Proteomes" id="UP001217089">
    <property type="component" value="Unassembled WGS sequence"/>
</dbReference>
<sequence length="96" mass="10789">MVAGEALGGMVINMGESGSQAEPKGKSPHAVGEIWRLLQEKDEIIKSQERTINCLQDEVKILKSEREELLRKLADRGIGSDDRLTKEFTCRTVQEY</sequence>
<feature type="coiled-coil region" evidence="1">
    <location>
        <begin position="38"/>
        <end position="72"/>
    </location>
</feature>
<proteinExistence type="predicted"/>
<evidence type="ECO:0000313" key="3">
    <source>
        <dbReference type="Proteomes" id="UP001217089"/>
    </source>
</evidence>
<dbReference type="EMBL" id="JARBDR010000918">
    <property type="protein sequence ID" value="KAJ8302128.1"/>
    <property type="molecule type" value="Genomic_DNA"/>
</dbReference>
<comment type="caution">
    <text evidence="2">The sequence shown here is derived from an EMBL/GenBank/DDBJ whole genome shotgun (WGS) entry which is preliminary data.</text>
</comment>
<evidence type="ECO:0000313" key="2">
    <source>
        <dbReference type="EMBL" id="KAJ8302128.1"/>
    </source>
</evidence>
<accession>A0ABQ9EFT5</accession>
<keyword evidence="3" id="KW-1185">Reference proteome</keyword>
<evidence type="ECO:0000256" key="1">
    <source>
        <dbReference type="SAM" id="Coils"/>
    </source>
</evidence>
<reference evidence="2 3" key="1">
    <citation type="submission" date="2022-12" db="EMBL/GenBank/DDBJ databases">
        <title>Chromosome-level genome of Tegillarca granosa.</title>
        <authorList>
            <person name="Kim J."/>
        </authorList>
    </citation>
    <scope>NUCLEOTIDE SEQUENCE [LARGE SCALE GENOMIC DNA]</scope>
    <source>
        <strain evidence="2">Teg-2019</strain>
        <tissue evidence="2">Adductor muscle</tissue>
    </source>
</reference>
<protein>
    <submittedName>
        <fullName evidence="2">Uncharacterized protein</fullName>
    </submittedName>
</protein>
<name>A0ABQ9EFT5_TEGGR</name>
<organism evidence="2 3">
    <name type="scientific">Tegillarca granosa</name>
    <name type="common">Malaysian cockle</name>
    <name type="synonym">Anadara granosa</name>
    <dbReference type="NCBI Taxonomy" id="220873"/>
    <lineage>
        <taxon>Eukaryota</taxon>
        <taxon>Metazoa</taxon>
        <taxon>Spiralia</taxon>
        <taxon>Lophotrochozoa</taxon>
        <taxon>Mollusca</taxon>
        <taxon>Bivalvia</taxon>
        <taxon>Autobranchia</taxon>
        <taxon>Pteriomorphia</taxon>
        <taxon>Arcoida</taxon>
        <taxon>Arcoidea</taxon>
        <taxon>Arcidae</taxon>
        <taxon>Tegillarca</taxon>
    </lineage>
</organism>
<keyword evidence="1" id="KW-0175">Coiled coil</keyword>